<dbReference type="InterPro" id="IPR022385">
    <property type="entry name" value="Rhs_assc_core"/>
</dbReference>
<name>A0ABW4VG79_9BACT</name>
<dbReference type="Proteomes" id="UP001597361">
    <property type="component" value="Unassembled WGS sequence"/>
</dbReference>
<dbReference type="PANTHER" id="PTHR32305">
    <property type="match status" value="1"/>
</dbReference>
<evidence type="ECO:0000259" key="1">
    <source>
        <dbReference type="Pfam" id="PF20041"/>
    </source>
</evidence>
<reference evidence="3" key="1">
    <citation type="journal article" date="2019" name="Int. J. Syst. Evol. Microbiol.">
        <title>The Global Catalogue of Microorganisms (GCM) 10K type strain sequencing project: providing services to taxonomists for standard genome sequencing and annotation.</title>
        <authorList>
            <consortium name="The Broad Institute Genomics Platform"/>
            <consortium name="The Broad Institute Genome Sequencing Center for Infectious Disease"/>
            <person name="Wu L."/>
            <person name="Ma J."/>
        </authorList>
    </citation>
    <scope>NUCLEOTIDE SEQUENCE [LARGE SCALE GENOMIC DNA]</scope>
    <source>
        <strain evidence="3">CGMCC 1.15180</strain>
    </source>
</reference>
<proteinExistence type="predicted"/>
<gene>
    <name evidence="2" type="ORF">ACFSKL_02770</name>
</gene>
<evidence type="ECO:0000313" key="3">
    <source>
        <dbReference type="Proteomes" id="UP001597361"/>
    </source>
</evidence>
<keyword evidence="3" id="KW-1185">Reference proteome</keyword>
<dbReference type="InterPro" id="IPR045619">
    <property type="entry name" value="DUF6443"/>
</dbReference>
<accession>A0ABW4VG79</accession>
<dbReference type="EMBL" id="JBHUHR010000006">
    <property type="protein sequence ID" value="MFD2033694.1"/>
    <property type="molecule type" value="Genomic_DNA"/>
</dbReference>
<dbReference type="NCBIfam" id="TIGR03696">
    <property type="entry name" value="Rhs_assc_core"/>
    <property type="match status" value="1"/>
</dbReference>
<dbReference type="RefSeq" id="WP_376883336.1">
    <property type="nucleotide sequence ID" value="NZ_JBHUHR010000006.1"/>
</dbReference>
<feature type="domain" description="DUF6443" evidence="1">
    <location>
        <begin position="39"/>
        <end position="162"/>
    </location>
</feature>
<dbReference type="PANTHER" id="PTHR32305:SF15">
    <property type="entry name" value="PROTEIN RHSA-RELATED"/>
    <property type="match status" value="1"/>
</dbReference>
<dbReference type="Gene3D" id="2.180.10.10">
    <property type="entry name" value="RHS repeat-associated core"/>
    <property type="match status" value="2"/>
</dbReference>
<comment type="caution">
    <text evidence="2">The sequence shown here is derived from an EMBL/GenBank/DDBJ whole genome shotgun (WGS) entry which is preliminary data.</text>
</comment>
<dbReference type="InterPro" id="IPR050708">
    <property type="entry name" value="T6SS_VgrG/RHS"/>
</dbReference>
<evidence type="ECO:0000313" key="2">
    <source>
        <dbReference type="EMBL" id="MFD2033694.1"/>
    </source>
</evidence>
<dbReference type="Pfam" id="PF20041">
    <property type="entry name" value="DUF6443"/>
    <property type="match status" value="1"/>
</dbReference>
<organism evidence="2 3">
    <name type="scientific">Belliella marina</name>
    <dbReference type="NCBI Taxonomy" id="1644146"/>
    <lineage>
        <taxon>Bacteria</taxon>
        <taxon>Pseudomonadati</taxon>
        <taxon>Bacteroidota</taxon>
        <taxon>Cytophagia</taxon>
        <taxon>Cytophagales</taxon>
        <taxon>Cyclobacteriaceae</taxon>
        <taxon>Belliella</taxon>
    </lineage>
</organism>
<protein>
    <submittedName>
        <fullName evidence="2">DUF6443 domain-containing protein</fullName>
    </submittedName>
</protein>
<sequence length="1393" mass="157086">MKNSTLKTIIFTAFFLAVFLSVANGQNYVKRYIALIPTASESTLKTGGNTTSQKHFTYYDGLGRPMQEVQKQASPLGRDVIVPIVYDGFGRQAKSFLPYTRNNGIAAGNYRPQAESEQNAFYDTHFEDTSGDFAFSENVFDGSPLNRIVESYSPGQPWAKTAIAANNRPIKVDYLANIAEDKVALWEVIADKPVAYRFYNPGTLYKTATTDEDKNIMVEFRDLQDRVVLKKVQAPDNEWANTYYVYDDFGNLRYVLPPESVKSYDSSNLDVPEGYHLVTQDINYNSIPSDKRNKVAYIPTATVTVSAGTTLPAGVHIMSHGIMPTQEHLNNWAFQYKYDGRNRLVQKQVPGAKPVVLVYDKLDRLVLSQDGNQYPNKWSFTKYDALNRPIITGEKVISGNLTDIRNSVQNQTVLWETYLENGIAQYTNNAYPASITEQDIHTITYYDDYRFTTKTFSLPSGQFNTTGGKIIPAVFTSVKGQVTGTKVKVLDGTNKYVESVNFYDDRYRLIQSRITNHKNGNDVVTTQYDFAGRVRKTYLQHNNPVADIKNTSIAQDYSYDHAGRLKTVTHRINEETVITLLSNTYNELGELVKKDLANGYEDIDYAYNMRGWLTKINDPSDATPKLFEMELKYNDAPTANRRFNGNISRAEWKNPYESMKNTYDYFYDQMNRLTKATYSNNAPGNTMNFNVPAIIYDLNGNIKTLQRRGNHNDTPNQLIDDLTYTYAKGNQLSKVTDASGMDSGFKDGANVSDEYLYDKNGNMTVDKNKGITEIIYNPLNLPSKVTFSTSKYIEYTYDAVGSKLSQKTVDGGTTKVSDYLGGFVYEDNDLQFLQHDEGRVVAKRNDSGVFLNYEYQYHLKDHLGNVRATFKTQSDVDNYVATLENNNASYASDYFLRYGEVTRINVPIFNKTPGTGNSYSIRLTGAGNEKYGLAKSLAVKPGDKIDAEVYVKYLDPATSGTPGSAFAQLINDLANNTAGVVIDGATAGTNPMPFAGLMGYGGDNSTGPKAYLNVLVFDQNYQLQQNLSTFRPVTSAAKETGTNIPHQLLKTDQITIQKPGYVYIYLSNENATPVEVFFDDFKVTHTNTPIVQKDDYYPFGMMFNSYSVPSGVGQKYLYNGFEFQENLGLGLYDYQARYYDPAIGRFINVDPAADLMRRHSPYNYAFDNPIRFVDPDGMIPQDTNDCNGDPDCEKKQQEEQRKQFYTWFEEQRKAGNIVTLYEAKNDATSYEQDNVKRDLLFKELKKSKEGGSNFGNFVSKLDKLNTVAELGSEVSGKYKVPGQIGNALNALSVFDKLDNEDYSGVVMDAAKWGLGTYFKWEMVAGEIGFNVMTSDHVMGQAYTNLMKERNYYLKLAMNSQKRGDTQSYNRHMSRANNAEKAAFKAVQIVKQRK</sequence>